<keyword evidence="6 8" id="KW-1133">Transmembrane helix</keyword>
<dbReference type="InterPro" id="IPR038770">
    <property type="entry name" value="Na+/solute_symporter_sf"/>
</dbReference>
<keyword evidence="4" id="KW-1003">Cell membrane</keyword>
<keyword evidence="10" id="KW-1185">Reference proteome</keyword>
<dbReference type="RefSeq" id="WP_165107848.1">
    <property type="nucleotide sequence ID" value="NZ_JAAKYA010000066.1"/>
</dbReference>
<evidence type="ECO:0000313" key="9">
    <source>
        <dbReference type="EMBL" id="NGO39684.1"/>
    </source>
</evidence>
<dbReference type="GO" id="GO:0055085">
    <property type="term" value="P:transmembrane transport"/>
    <property type="evidence" value="ECO:0007669"/>
    <property type="project" value="InterPro"/>
</dbReference>
<dbReference type="Gene3D" id="1.20.1530.20">
    <property type="match status" value="1"/>
</dbReference>
<feature type="transmembrane region" description="Helical" evidence="8">
    <location>
        <begin position="193"/>
        <end position="214"/>
    </location>
</feature>
<dbReference type="EMBL" id="JAAKYA010000066">
    <property type="protein sequence ID" value="NGO39684.1"/>
    <property type="molecule type" value="Genomic_DNA"/>
</dbReference>
<evidence type="ECO:0000256" key="5">
    <source>
        <dbReference type="ARBA" id="ARBA00022692"/>
    </source>
</evidence>
<keyword evidence="5 8" id="KW-0812">Transmembrane</keyword>
<feature type="transmembrane region" description="Helical" evidence="8">
    <location>
        <begin position="68"/>
        <end position="88"/>
    </location>
</feature>
<evidence type="ECO:0000256" key="2">
    <source>
        <dbReference type="ARBA" id="ARBA00010145"/>
    </source>
</evidence>
<comment type="similarity">
    <text evidence="2">Belongs to the auxin efflux carrier (TC 2.A.69) family.</text>
</comment>
<dbReference type="InterPro" id="IPR004776">
    <property type="entry name" value="Mem_transp_PIN-like"/>
</dbReference>
<evidence type="ECO:0000256" key="7">
    <source>
        <dbReference type="ARBA" id="ARBA00023136"/>
    </source>
</evidence>
<feature type="transmembrane region" description="Helical" evidence="8">
    <location>
        <begin position="37"/>
        <end position="56"/>
    </location>
</feature>
<accession>A0A6M1RWD7</accession>
<dbReference type="AlphaFoldDB" id="A0A6M1RWD7"/>
<dbReference type="Pfam" id="PF03547">
    <property type="entry name" value="Mem_trans"/>
    <property type="match status" value="2"/>
</dbReference>
<dbReference type="GO" id="GO:0005886">
    <property type="term" value="C:plasma membrane"/>
    <property type="evidence" value="ECO:0007669"/>
    <property type="project" value="UniProtKB-SubCell"/>
</dbReference>
<evidence type="ECO:0000256" key="4">
    <source>
        <dbReference type="ARBA" id="ARBA00022475"/>
    </source>
</evidence>
<dbReference type="PANTHER" id="PTHR36838">
    <property type="entry name" value="AUXIN EFFLUX CARRIER FAMILY PROTEIN"/>
    <property type="match status" value="1"/>
</dbReference>
<feature type="transmembrane region" description="Helical" evidence="8">
    <location>
        <begin position="100"/>
        <end position="124"/>
    </location>
</feature>
<feature type="transmembrane region" description="Helical" evidence="8">
    <location>
        <begin position="287"/>
        <end position="308"/>
    </location>
</feature>
<evidence type="ECO:0000256" key="1">
    <source>
        <dbReference type="ARBA" id="ARBA00004651"/>
    </source>
</evidence>
<protein>
    <submittedName>
        <fullName evidence="9">AEC family transporter</fullName>
    </submittedName>
</protein>
<evidence type="ECO:0000256" key="3">
    <source>
        <dbReference type="ARBA" id="ARBA00022448"/>
    </source>
</evidence>
<feature type="transmembrane region" description="Helical" evidence="8">
    <location>
        <begin position="130"/>
        <end position="151"/>
    </location>
</feature>
<feature type="transmembrane region" description="Helical" evidence="8">
    <location>
        <begin position="257"/>
        <end position="275"/>
    </location>
</feature>
<comment type="subcellular location">
    <subcellularLocation>
        <location evidence="1">Cell membrane</location>
        <topology evidence="1">Multi-pass membrane protein</topology>
    </subcellularLocation>
</comment>
<evidence type="ECO:0000256" key="8">
    <source>
        <dbReference type="SAM" id="Phobius"/>
    </source>
</evidence>
<keyword evidence="3" id="KW-0813">Transport</keyword>
<feature type="transmembrane region" description="Helical" evidence="8">
    <location>
        <begin position="226"/>
        <end position="251"/>
    </location>
</feature>
<feature type="transmembrane region" description="Helical" evidence="8">
    <location>
        <begin position="6"/>
        <end position="25"/>
    </location>
</feature>
<gene>
    <name evidence="9" type="ORF">G4L39_09795</name>
</gene>
<dbReference type="PANTHER" id="PTHR36838:SF3">
    <property type="entry name" value="TRANSPORTER AUXIN EFFLUX CARRIER EC FAMILY"/>
    <property type="match status" value="1"/>
</dbReference>
<feature type="transmembrane region" description="Helical" evidence="8">
    <location>
        <begin position="163"/>
        <end position="181"/>
    </location>
</feature>
<proteinExistence type="inferred from homology"/>
<dbReference type="Proteomes" id="UP000477311">
    <property type="component" value="Unassembled WGS sequence"/>
</dbReference>
<evidence type="ECO:0000313" key="10">
    <source>
        <dbReference type="Proteomes" id="UP000477311"/>
    </source>
</evidence>
<keyword evidence="7 8" id="KW-0472">Membrane</keyword>
<sequence>MNAYRTILEAVLPVFGLIGTGFLLRRLEWLTTEADASLLRLTLYVFVPCLILDSALGNPAFNRWDNLLWAPLTGYATVALALVVASAARPWHGLTDPAAARTFAVTTAIHNYGYIPLPLCLLWFGKATAGVLFLYMVGVDAALWTLGVMGLSGASHRIEWRRVLNPALGAVVMSLILNGTRLNEWIPTPLHTALHWLGQCAVPLALLLIGAIMADELPQLRTAAGWRVMSVATLLRLGLLPLLFLAMARWLPITPDLQRVLVLEAAMPAAVFPIVMARHYHGDAATALRIVLSTSLVSLVTMPLWLRLGLDWIGIPMP</sequence>
<organism evidence="9 10">
    <name type="scientific">Limisphaera ngatamarikiensis</name>
    <dbReference type="NCBI Taxonomy" id="1324935"/>
    <lineage>
        <taxon>Bacteria</taxon>
        <taxon>Pseudomonadati</taxon>
        <taxon>Verrucomicrobiota</taxon>
        <taxon>Verrucomicrobiia</taxon>
        <taxon>Limisphaerales</taxon>
        <taxon>Limisphaeraceae</taxon>
        <taxon>Limisphaera</taxon>
    </lineage>
</organism>
<name>A0A6M1RWD7_9BACT</name>
<reference evidence="9 10" key="1">
    <citation type="submission" date="2020-02" db="EMBL/GenBank/DDBJ databases">
        <title>Draft genome sequence of Limisphaera ngatamarikiensis NGM72.4T, a thermophilic Verrucomicrobia grouped in subdivision 3.</title>
        <authorList>
            <person name="Carere C.R."/>
            <person name="Steen J."/>
            <person name="Hugenholtz P."/>
            <person name="Stott M.B."/>
        </authorList>
    </citation>
    <scope>NUCLEOTIDE SEQUENCE [LARGE SCALE GENOMIC DNA]</scope>
    <source>
        <strain evidence="9 10">NGM72.4</strain>
    </source>
</reference>
<comment type="caution">
    <text evidence="9">The sequence shown here is derived from an EMBL/GenBank/DDBJ whole genome shotgun (WGS) entry which is preliminary data.</text>
</comment>
<evidence type="ECO:0000256" key="6">
    <source>
        <dbReference type="ARBA" id="ARBA00022989"/>
    </source>
</evidence>